<name>A0A9N8EPW2_9STRA</name>
<dbReference type="InterPro" id="IPR036259">
    <property type="entry name" value="MFS_trans_sf"/>
</dbReference>
<dbReference type="SMART" id="SM00155">
    <property type="entry name" value="PLDc"/>
    <property type="match status" value="2"/>
</dbReference>
<feature type="transmembrane region" description="Helical" evidence="1">
    <location>
        <begin position="323"/>
        <end position="344"/>
    </location>
</feature>
<feature type="transmembrane region" description="Helical" evidence="1">
    <location>
        <begin position="429"/>
        <end position="450"/>
    </location>
</feature>
<keyword evidence="1" id="KW-1133">Transmembrane helix</keyword>
<feature type="transmembrane region" description="Helical" evidence="1">
    <location>
        <begin position="356"/>
        <end position="380"/>
    </location>
</feature>
<evidence type="ECO:0000313" key="3">
    <source>
        <dbReference type="EMBL" id="CAB9523306.1"/>
    </source>
</evidence>
<sequence>MSEQFSNKDIIRFSSGVTGYRIVRLSIELFLVNRTSELELAVSQAGLVYLLYSLANILTGVALFQFPKAIFAGASTKHGAFMFPLLSAGSMSGGLLGLFLAESFQTMVIASIFSGFGSAAWFIYYQTLTNLAFSESQLGTVAQMRQGYECLGFLLPSICLAIMDSLPVSGSSSSPGLEDNAMNMSIVQRSAVVLGVLAAIFHLFSFPVMSSSAVLLVASGSAAEDEDLKDDIEQQRPIRESIWGALQQFFGTSVRQYFVLLSILVAFSAILLGTTSLTTEVIFGLEPTFLWIAAIGFPLGGIISVGSGVLFGSWVQRDPMSTVQGGTTGLLVTLALVVIIHPLVSVELSVPSAKFFLFIFGLTIGIIYSGTYVAAVELWYLRLKDCDVSFVSRASALNDLGFQAVIAGVFQLQTILIEETVTKGDTSRLVEGLVFFGPLVALLLMAYLVASSLPCPKDPIFGWPIKDPFGGRRNRILMAAVDKLGICPIASSSFACFSDYRTSMFAEGHLSSPTTQVQRGPPVDPSATLSPECLQQQLQKYDAEYSTTSQDTWHRSQANVSNFTTGNKANLEERLRQIDSARSEIWITTWTFEDSTSGNLLSDALITKVQAGVDVRVIVDGCNLVYLYHKEKLTRTTQETKVLHKLVNGGVEVRMLDTWFEDKQPSYVCGTHRKMMLVDGTFLLTGGRNISDEYLMTDTFHFKDLDVTLQSSSFVDSTRHLYETLWGKSRGIHHLTRGIDASSKDTKLMGDEAGFETPTMMMATDSSTMYSGAMAVDSQVINPMKERQQDSPLDPASSINIDCEVSLFQLDHKAGNPEGQDIIFSTLLFLIETAEESIELFFGYFQLLPGLEEAIAGAIARGVKVRLITNSEETNDLSFENQIFCHALRRALELGVEVYLPAKKNDGSVNYCLHYKMAMIDAKAVLLGSWNCLGFSTFHDDEFSVMMFDQQEMKNTDGGEGRALGSALLEHFLESITEGDLVRVESIPEDSCVVPFHFRAFATKNAARQMQRGF</sequence>
<dbReference type="OrthoDB" id="55278at2759"/>
<organism evidence="3 4">
    <name type="scientific">Seminavis robusta</name>
    <dbReference type="NCBI Taxonomy" id="568900"/>
    <lineage>
        <taxon>Eukaryota</taxon>
        <taxon>Sar</taxon>
        <taxon>Stramenopiles</taxon>
        <taxon>Ochrophyta</taxon>
        <taxon>Bacillariophyta</taxon>
        <taxon>Bacillariophyceae</taxon>
        <taxon>Bacillariophycidae</taxon>
        <taxon>Naviculales</taxon>
        <taxon>Naviculaceae</taxon>
        <taxon>Seminavis</taxon>
    </lineage>
</organism>
<keyword evidence="1" id="KW-0472">Membrane</keyword>
<feature type="transmembrane region" description="Helical" evidence="1">
    <location>
        <begin position="192"/>
        <end position="218"/>
    </location>
</feature>
<keyword evidence="4" id="KW-1185">Reference proteome</keyword>
<dbReference type="AlphaFoldDB" id="A0A9N8EPW2"/>
<feature type="transmembrane region" description="Helical" evidence="1">
    <location>
        <begin position="257"/>
        <end position="277"/>
    </location>
</feature>
<dbReference type="PROSITE" id="PS50035">
    <property type="entry name" value="PLD"/>
    <property type="match status" value="1"/>
</dbReference>
<evidence type="ECO:0000256" key="1">
    <source>
        <dbReference type="SAM" id="Phobius"/>
    </source>
</evidence>
<dbReference type="InterPro" id="IPR025202">
    <property type="entry name" value="PLD-like_dom"/>
</dbReference>
<proteinExistence type="predicted"/>
<dbReference type="PANTHER" id="PTHR21248">
    <property type="entry name" value="CARDIOLIPIN SYNTHASE"/>
    <property type="match status" value="1"/>
</dbReference>
<feature type="domain" description="PLD phosphodiesterase" evidence="2">
    <location>
        <begin position="672"/>
        <end position="694"/>
    </location>
</feature>
<feature type="transmembrane region" description="Helical" evidence="1">
    <location>
        <begin position="79"/>
        <end position="101"/>
    </location>
</feature>
<dbReference type="Pfam" id="PF13091">
    <property type="entry name" value="PLDc_2"/>
    <property type="match status" value="2"/>
</dbReference>
<evidence type="ECO:0000259" key="2">
    <source>
        <dbReference type="PROSITE" id="PS50035"/>
    </source>
</evidence>
<dbReference type="Gene3D" id="3.30.870.10">
    <property type="entry name" value="Endonuclease Chain A"/>
    <property type="match status" value="2"/>
</dbReference>
<dbReference type="EMBL" id="CAICTM010001400">
    <property type="protein sequence ID" value="CAB9523306.1"/>
    <property type="molecule type" value="Genomic_DNA"/>
</dbReference>
<evidence type="ECO:0000313" key="4">
    <source>
        <dbReference type="Proteomes" id="UP001153069"/>
    </source>
</evidence>
<comment type="caution">
    <text evidence="3">The sequence shown here is derived from an EMBL/GenBank/DDBJ whole genome shotgun (WGS) entry which is preliminary data.</text>
</comment>
<dbReference type="SUPFAM" id="SSF56024">
    <property type="entry name" value="Phospholipase D/nuclease"/>
    <property type="match status" value="2"/>
</dbReference>
<dbReference type="InterPro" id="IPR001736">
    <property type="entry name" value="PLipase_D/transphosphatidylase"/>
</dbReference>
<dbReference type="SUPFAM" id="SSF103473">
    <property type="entry name" value="MFS general substrate transporter"/>
    <property type="match status" value="1"/>
</dbReference>
<feature type="transmembrane region" description="Helical" evidence="1">
    <location>
        <begin position="107"/>
        <end position="125"/>
    </location>
</feature>
<feature type="transmembrane region" description="Helical" evidence="1">
    <location>
        <begin position="47"/>
        <end position="67"/>
    </location>
</feature>
<protein>
    <submittedName>
        <fullName evidence="3">Cardiolipin synthase 1</fullName>
    </submittedName>
</protein>
<feature type="transmembrane region" description="Helical" evidence="1">
    <location>
        <begin position="289"/>
        <end position="311"/>
    </location>
</feature>
<gene>
    <name evidence="3" type="ORF">SEMRO_1402_G269540.1</name>
</gene>
<accession>A0A9N8EPW2</accession>
<dbReference type="Proteomes" id="UP001153069">
    <property type="component" value="Unassembled WGS sequence"/>
</dbReference>
<keyword evidence="1" id="KW-0812">Transmembrane</keyword>
<dbReference type="PANTHER" id="PTHR21248:SF22">
    <property type="entry name" value="PHOSPHOLIPASE D"/>
    <property type="match status" value="1"/>
</dbReference>
<dbReference type="GO" id="GO:0030572">
    <property type="term" value="F:phosphatidyltransferase activity"/>
    <property type="evidence" value="ECO:0007669"/>
    <property type="project" value="UniProtKB-ARBA"/>
</dbReference>
<reference evidence="3" key="1">
    <citation type="submission" date="2020-06" db="EMBL/GenBank/DDBJ databases">
        <authorList>
            <consortium name="Plant Systems Biology data submission"/>
        </authorList>
    </citation>
    <scope>NUCLEOTIDE SEQUENCE</scope>
    <source>
        <strain evidence="3">D6</strain>
    </source>
</reference>
<dbReference type="GO" id="GO:0032049">
    <property type="term" value="P:cardiolipin biosynthetic process"/>
    <property type="evidence" value="ECO:0007669"/>
    <property type="project" value="UniProtKB-ARBA"/>
</dbReference>